<evidence type="ECO:0000313" key="1">
    <source>
        <dbReference type="EMBL" id="TDG43919.1"/>
    </source>
</evidence>
<proteinExistence type="predicted"/>
<gene>
    <name evidence="1" type="ORF">AWZ03_009653</name>
</gene>
<name>A0A484B5J4_DRONA</name>
<comment type="caution">
    <text evidence="1">The sequence shown here is derived from an EMBL/GenBank/DDBJ whole genome shotgun (WGS) entry which is preliminary data.</text>
</comment>
<protein>
    <submittedName>
        <fullName evidence="1">Uncharacterized protein</fullName>
    </submittedName>
</protein>
<sequence length="97" mass="10163">MLGPARLAALYQRADAVAPVVPAAGHPVVLAVVRPVVLAAAHVDHAAVRVAHPVPAAGSLLRNDVPPHAGSRNSGLKICMDIKPQVFWIINDNKTIM</sequence>
<dbReference type="Proteomes" id="UP000295192">
    <property type="component" value="Unassembled WGS sequence"/>
</dbReference>
<organism evidence="1 2">
    <name type="scientific">Drosophila navojoa</name>
    <name type="common">Fruit fly</name>
    <dbReference type="NCBI Taxonomy" id="7232"/>
    <lineage>
        <taxon>Eukaryota</taxon>
        <taxon>Metazoa</taxon>
        <taxon>Ecdysozoa</taxon>
        <taxon>Arthropoda</taxon>
        <taxon>Hexapoda</taxon>
        <taxon>Insecta</taxon>
        <taxon>Pterygota</taxon>
        <taxon>Neoptera</taxon>
        <taxon>Endopterygota</taxon>
        <taxon>Diptera</taxon>
        <taxon>Brachycera</taxon>
        <taxon>Muscomorpha</taxon>
        <taxon>Ephydroidea</taxon>
        <taxon>Drosophilidae</taxon>
        <taxon>Drosophila</taxon>
    </lineage>
</organism>
<accession>A0A484B5J4</accession>
<dbReference type="EMBL" id="LSRL02000125">
    <property type="protein sequence ID" value="TDG43919.1"/>
    <property type="molecule type" value="Genomic_DNA"/>
</dbReference>
<evidence type="ECO:0000313" key="2">
    <source>
        <dbReference type="Proteomes" id="UP000295192"/>
    </source>
</evidence>
<dbReference type="AlphaFoldDB" id="A0A484B5J4"/>
<keyword evidence="2" id="KW-1185">Reference proteome</keyword>
<reference evidence="1 2" key="1">
    <citation type="journal article" date="2019" name="J. Hered.">
        <title>An Improved Genome Assembly for Drosophila navojoa, the Basal Species in the mojavensis Cluster.</title>
        <authorList>
            <person name="Vanderlinde T."/>
            <person name="Dupim E.G."/>
            <person name="Nazario-Yepiz N.O."/>
            <person name="Carvalho A.B."/>
        </authorList>
    </citation>
    <scope>NUCLEOTIDE SEQUENCE [LARGE SCALE GENOMIC DNA]</scope>
    <source>
        <strain evidence="1">Navoj_Jal97</strain>
        <tissue evidence="1">Whole organism</tissue>
    </source>
</reference>